<name>A0A0R0LR37_9MICR</name>
<dbReference type="AlphaFoldDB" id="A0A0R0LR37"/>
<keyword evidence="2 4" id="KW-0689">Ribosomal protein</keyword>
<proteinExistence type="inferred from homology"/>
<dbReference type="GO" id="GO:0003735">
    <property type="term" value="F:structural constituent of ribosome"/>
    <property type="evidence" value="ECO:0007669"/>
    <property type="project" value="InterPro"/>
</dbReference>
<dbReference type="InterPro" id="IPR036394">
    <property type="entry name" value="Ribosomal_uL22_sf"/>
</dbReference>
<dbReference type="EMBL" id="LGUB01001325">
    <property type="protein sequence ID" value="KRH91987.1"/>
    <property type="molecule type" value="Genomic_DNA"/>
</dbReference>
<evidence type="ECO:0000256" key="4">
    <source>
        <dbReference type="RuleBase" id="RU004005"/>
    </source>
</evidence>
<evidence type="ECO:0000313" key="6">
    <source>
        <dbReference type="Proteomes" id="UP000051530"/>
    </source>
</evidence>
<evidence type="ECO:0000256" key="1">
    <source>
        <dbReference type="ARBA" id="ARBA00009451"/>
    </source>
</evidence>
<dbReference type="GO" id="GO:0022625">
    <property type="term" value="C:cytosolic large ribosomal subunit"/>
    <property type="evidence" value="ECO:0007669"/>
    <property type="project" value="TreeGrafter"/>
</dbReference>
<protein>
    <submittedName>
        <fullName evidence="5">60S ribosomal protein L22</fullName>
    </submittedName>
</protein>
<keyword evidence="3 4" id="KW-0687">Ribonucleoprotein</keyword>
<gene>
    <name evidence="5" type="ORF">M153_15555000545</name>
</gene>
<dbReference type="InterPro" id="IPR001063">
    <property type="entry name" value="Ribosomal_uL22"/>
</dbReference>
<evidence type="ECO:0000313" key="5">
    <source>
        <dbReference type="EMBL" id="KRH91987.1"/>
    </source>
</evidence>
<dbReference type="PANTHER" id="PTHR11593:SF10">
    <property type="entry name" value="60S RIBOSOMAL PROTEIN L17"/>
    <property type="match status" value="1"/>
</dbReference>
<sequence length="173" mass="19723">MERQRPGPLSFNVTDPNSTVFTKHNNLRVKYKLSVDLARNLKGRTLTNSLKYLQDIINRKDCVKMTRYAKKCGRTAQANNKLINGKKYSDNRGRWPIKPAKLFISLLNTLIKQSEEKSLDPSILKLKHINVNKAPQIQGRMQRAFGRVSASNSHPCHIEIVAQKPTLTVDDLD</sequence>
<dbReference type="GO" id="GO:0002181">
    <property type="term" value="P:cytoplasmic translation"/>
    <property type="evidence" value="ECO:0007669"/>
    <property type="project" value="TreeGrafter"/>
</dbReference>
<comment type="caution">
    <text evidence="5">The sequence shown here is derived from an EMBL/GenBank/DDBJ whole genome shotgun (WGS) entry which is preliminary data.</text>
</comment>
<dbReference type="PANTHER" id="PTHR11593">
    <property type="entry name" value="60S RIBOSOMAL PROTEIN L17"/>
    <property type="match status" value="1"/>
</dbReference>
<dbReference type="InterPro" id="IPR005721">
    <property type="entry name" value="Ribosomal_uL22_euk/arc"/>
</dbReference>
<dbReference type="NCBIfam" id="TIGR01038">
    <property type="entry name" value="uL22_arch_euk"/>
    <property type="match status" value="1"/>
</dbReference>
<dbReference type="Gene3D" id="3.90.470.10">
    <property type="entry name" value="Ribosomal protein L22/L17"/>
    <property type="match status" value="1"/>
</dbReference>
<dbReference type="Proteomes" id="UP000051530">
    <property type="component" value="Unassembled WGS sequence"/>
</dbReference>
<dbReference type="OrthoDB" id="10254664at2759"/>
<dbReference type="SUPFAM" id="SSF54843">
    <property type="entry name" value="Ribosomal protein L22"/>
    <property type="match status" value="1"/>
</dbReference>
<organism evidence="5 6">
    <name type="scientific">Pseudoloma neurophilia</name>
    <dbReference type="NCBI Taxonomy" id="146866"/>
    <lineage>
        <taxon>Eukaryota</taxon>
        <taxon>Fungi</taxon>
        <taxon>Fungi incertae sedis</taxon>
        <taxon>Microsporidia</taxon>
        <taxon>Pseudoloma</taxon>
    </lineage>
</organism>
<dbReference type="VEuPathDB" id="MicrosporidiaDB:M153_15555000545"/>
<dbReference type="Pfam" id="PF00237">
    <property type="entry name" value="Ribosomal_L22"/>
    <property type="match status" value="1"/>
</dbReference>
<keyword evidence="6" id="KW-1185">Reference proteome</keyword>
<evidence type="ECO:0000256" key="3">
    <source>
        <dbReference type="ARBA" id="ARBA00023274"/>
    </source>
</evidence>
<evidence type="ECO:0000256" key="2">
    <source>
        <dbReference type="ARBA" id="ARBA00022980"/>
    </source>
</evidence>
<comment type="similarity">
    <text evidence="1 4">Belongs to the universal ribosomal protein uL22 family.</text>
</comment>
<accession>A0A0R0LR37</accession>
<reference evidence="5 6" key="1">
    <citation type="submission" date="2015-07" db="EMBL/GenBank/DDBJ databases">
        <title>The genome of Pseudoloma neurophilia, a relevant intracellular parasite of the zebrafish.</title>
        <authorList>
            <person name="Ndikumana S."/>
            <person name="Pelin A."/>
            <person name="Sanders J."/>
            <person name="Corradi N."/>
        </authorList>
    </citation>
    <scope>NUCLEOTIDE SEQUENCE [LARGE SCALE GENOMIC DNA]</scope>
    <source>
        <strain evidence="5 6">MK1</strain>
    </source>
</reference>